<keyword evidence="1" id="KW-0802">TPR repeat</keyword>
<protein>
    <submittedName>
        <fullName evidence="2">Tetratricopeptide (TPR) repeat protein</fullName>
    </submittedName>
</protein>
<evidence type="ECO:0000256" key="1">
    <source>
        <dbReference type="PROSITE-ProRule" id="PRU00339"/>
    </source>
</evidence>
<dbReference type="PROSITE" id="PS50005">
    <property type="entry name" value="TPR"/>
    <property type="match status" value="1"/>
</dbReference>
<dbReference type="Gene3D" id="1.25.40.10">
    <property type="entry name" value="Tetratricopeptide repeat domain"/>
    <property type="match status" value="1"/>
</dbReference>
<dbReference type="InterPro" id="IPR011990">
    <property type="entry name" value="TPR-like_helical_dom_sf"/>
</dbReference>
<evidence type="ECO:0000313" key="2">
    <source>
        <dbReference type="EMBL" id="MBM7631296.1"/>
    </source>
</evidence>
<dbReference type="Pfam" id="PF13181">
    <property type="entry name" value="TPR_8"/>
    <property type="match status" value="2"/>
</dbReference>
<sequence length="271" mass="31231">MNKCIPIFLSSILFLTGCSTMGMERHLADEREVDLEKFGYEEDDDFTLNESVMYNMSDLTRLDQLSTSHISSIIADDLDAGHYNEWIVFFRDWVDEEPEEAAPFTNLYYDALLAHIESPFPNSEELVTDAIQTFSEQYESDPLDHTRTLRYARALMESGRDIERGAEMIFEWAETANDEELGSDGFFTIARAHHNVGNYEESIEIYDQLTTLSPDDASIYYLQSQAYREMGDDERAQDAMEMAFAPSRSLITNFGDDTLNFYQQFLEESVD</sequence>
<dbReference type="PROSITE" id="PS51257">
    <property type="entry name" value="PROKAR_LIPOPROTEIN"/>
    <property type="match status" value="1"/>
</dbReference>
<dbReference type="SUPFAM" id="SSF48452">
    <property type="entry name" value="TPR-like"/>
    <property type="match status" value="1"/>
</dbReference>
<feature type="repeat" description="TPR" evidence="1">
    <location>
        <begin position="183"/>
        <end position="216"/>
    </location>
</feature>
<proteinExistence type="predicted"/>
<comment type="caution">
    <text evidence="2">The sequence shown here is derived from an EMBL/GenBank/DDBJ whole genome shotgun (WGS) entry which is preliminary data.</text>
</comment>
<evidence type="ECO:0000313" key="3">
    <source>
        <dbReference type="Proteomes" id="UP000741863"/>
    </source>
</evidence>
<keyword evidence="3" id="KW-1185">Reference proteome</keyword>
<reference evidence="2 3" key="1">
    <citation type="submission" date="2021-01" db="EMBL/GenBank/DDBJ databases">
        <title>Genomic Encyclopedia of Type Strains, Phase IV (KMG-IV): sequencing the most valuable type-strain genomes for metagenomic binning, comparative biology and taxonomic classification.</title>
        <authorList>
            <person name="Goeker M."/>
        </authorList>
    </citation>
    <scope>NUCLEOTIDE SEQUENCE [LARGE SCALE GENOMIC DNA]</scope>
    <source>
        <strain evidence="2 3">DSM 25540</strain>
    </source>
</reference>
<dbReference type="Proteomes" id="UP000741863">
    <property type="component" value="Unassembled WGS sequence"/>
</dbReference>
<dbReference type="EMBL" id="JAFBEC010000001">
    <property type="protein sequence ID" value="MBM7631296.1"/>
    <property type="molecule type" value="Genomic_DNA"/>
</dbReference>
<dbReference type="InterPro" id="IPR019734">
    <property type="entry name" value="TPR_rpt"/>
</dbReference>
<accession>A0ABS2P8G7</accession>
<gene>
    <name evidence="2" type="ORF">JOD17_000387</name>
</gene>
<name>A0ABS2P8G7_9BACL</name>
<organism evidence="2 3">
    <name type="scientific">Geomicrobium sediminis</name>
    <dbReference type="NCBI Taxonomy" id="1347788"/>
    <lineage>
        <taxon>Bacteria</taxon>
        <taxon>Bacillati</taxon>
        <taxon>Bacillota</taxon>
        <taxon>Bacilli</taxon>
        <taxon>Bacillales</taxon>
        <taxon>Geomicrobium</taxon>
    </lineage>
</organism>
<dbReference type="RefSeq" id="WP_204695452.1">
    <property type="nucleotide sequence ID" value="NZ_JAFBEC010000001.1"/>
</dbReference>